<dbReference type="RefSeq" id="WP_369332316.1">
    <property type="nucleotide sequence ID" value="NZ_JAULBC010000011.1"/>
</dbReference>
<sequence length="91" mass="10392">MQHGLVQCILVRQAKQELYISQEGTARDKEAQSRSHNRAALFYTFCCLYKPDAPTEQHLRTFLNQIRCPTLASVGHLMSNHFPFNNPSSAK</sequence>
<reference evidence="1 2" key="1">
    <citation type="submission" date="2023-07" db="EMBL/GenBank/DDBJ databases">
        <authorList>
            <person name="Lian W.-H."/>
        </authorList>
    </citation>
    <scope>NUCLEOTIDE SEQUENCE [LARGE SCALE GENOMIC DNA]</scope>
    <source>
        <strain evidence="1 2">SYSU DXS3180</strain>
    </source>
</reference>
<gene>
    <name evidence="1" type="ORF">QTN47_25550</name>
</gene>
<evidence type="ECO:0000313" key="2">
    <source>
        <dbReference type="Proteomes" id="UP001560573"/>
    </source>
</evidence>
<dbReference type="Proteomes" id="UP001560573">
    <property type="component" value="Unassembled WGS sequence"/>
</dbReference>
<proteinExistence type="predicted"/>
<dbReference type="EMBL" id="JAULBC010000011">
    <property type="protein sequence ID" value="MEX6690900.1"/>
    <property type="molecule type" value="Genomic_DNA"/>
</dbReference>
<comment type="caution">
    <text evidence="1">The sequence shown here is derived from an EMBL/GenBank/DDBJ whole genome shotgun (WGS) entry which is preliminary data.</text>
</comment>
<accession>A0ABV3ZN31</accession>
<keyword evidence="2" id="KW-1185">Reference proteome</keyword>
<protein>
    <submittedName>
        <fullName evidence="1">Uncharacterized protein</fullName>
    </submittedName>
</protein>
<name>A0ABV3ZN31_9BACT</name>
<organism evidence="1 2">
    <name type="scientific">Danxiaibacter flavus</name>
    <dbReference type="NCBI Taxonomy" id="3049108"/>
    <lineage>
        <taxon>Bacteria</taxon>
        <taxon>Pseudomonadati</taxon>
        <taxon>Bacteroidota</taxon>
        <taxon>Chitinophagia</taxon>
        <taxon>Chitinophagales</taxon>
        <taxon>Chitinophagaceae</taxon>
        <taxon>Danxiaibacter</taxon>
    </lineage>
</organism>
<evidence type="ECO:0000313" key="1">
    <source>
        <dbReference type="EMBL" id="MEX6690900.1"/>
    </source>
</evidence>